<organism evidence="3 4">
    <name type="scientific">Enorma shizhengliae</name>
    <dbReference type="NCBI Taxonomy" id="2606615"/>
    <lineage>
        <taxon>Bacteria</taxon>
        <taxon>Bacillati</taxon>
        <taxon>Actinomycetota</taxon>
        <taxon>Coriobacteriia</taxon>
        <taxon>Coriobacteriales</taxon>
        <taxon>Coriobacteriaceae</taxon>
        <taxon>Enorma</taxon>
    </lineage>
</organism>
<keyword evidence="4" id="KW-1185">Reference proteome</keyword>
<dbReference type="GO" id="GO:0016780">
    <property type="term" value="F:phosphotransferase activity, for other substituted phosphate groups"/>
    <property type="evidence" value="ECO:0007669"/>
    <property type="project" value="TreeGrafter"/>
</dbReference>
<dbReference type="InterPro" id="IPR003362">
    <property type="entry name" value="Bact_transf"/>
</dbReference>
<dbReference type="Proteomes" id="UP000470010">
    <property type="component" value="Unassembled WGS sequence"/>
</dbReference>
<evidence type="ECO:0000259" key="2">
    <source>
        <dbReference type="Pfam" id="PF02397"/>
    </source>
</evidence>
<reference evidence="4" key="1">
    <citation type="submission" date="2019-08" db="EMBL/GenBank/DDBJ databases">
        <title>Arthrobacter sp. nov., isolated from plateau pika and Tibetan wild ass.</title>
        <authorList>
            <person name="Ge Y."/>
        </authorList>
    </citation>
    <scope>NUCLEOTIDE SEQUENCE [LARGE SCALE GENOMIC DNA]</scope>
    <source>
        <strain evidence="4">HF-1365</strain>
    </source>
</reference>
<evidence type="ECO:0000313" key="3">
    <source>
        <dbReference type="EMBL" id="MRX79678.1"/>
    </source>
</evidence>
<dbReference type="PANTHER" id="PTHR30576">
    <property type="entry name" value="COLANIC BIOSYNTHESIS UDP-GLUCOSE LIPID CARRIER TRANSFERASE"/>
    <property type="match status" value="1"/>
</dbReference>
<protein>
    <submittedName>
        <fullName evidence="3">Sugar transferase</fullName>
    </submittedName>
</protein>
<accession>A0A7K0G7A5</accession>
<dbReference type="PANTHER" id="PTHR30576:SF10">
    <property type="entry name" value="SLL5057 PROTEIN"/>
    <property type="match status" value="1"/>
</dbReference>
<feature type="domain" description="Bacterial sugar transferase" evidence="2">
    <location>
        <begin position="2"/>
        <end position="163"/>
    </location>
</feature>
<gene>
    <name evidence="3" type="ORF">GJE22_03525</name>
</gene>
<evidence type="ECO:0000256" key="1">
    <source>
        <dbReference type="ARBA" id="ARBA00006464"/>
    </source>
</evidence>
<comment type="caution">
    <text evidence="3">The sequence shown here is derived from an EMBL/GenBank/DDBJ whole genome shotgun (WGS) entry which is preliminary data.</text>
</comment>
<sequence length="188" mass="20826">MLVLSPVILGTAIAVKVTSPGPVLFKQQRVGRGKKLFSIYKFRTMRTDTPNLPSHMINANDWFTPIGSTLRKFSLDELPQLWNIFCGNMSVVGPRPALWSQFNLVAARDAVGANDVRPGLTGWAQINGRDEISIQEKVALDGEYVRRRGVMFDIKCFFGTFSKLSGSEVVEAEVPEDHGDEAREVAAE</sequence>
<keyword evidence="3" id="KW-0808">Transferase</keyword>
<evidence type="ECO:0000313" key="4">
    <source>
        <dbReference type="Proteomes" id="UP000470010"/>
    </source>
</evidence>
<dbReference type="Pfam" id="PF02397">
    <property type="entry name" value="Bac_transf"/>
    <property type="match status" value="1"/>
</dbReference>
<comment type="similarity">
    <text evidence="1">Belongs to the bacterial sugar transferase family.</text>
</comment>
<name>A0A7K0G7A5_9ACTN</name>
<dbReference type="EMBL" id="VTFZ01000002">
    <property type="protein sequence ID" value="MRX79678.1"/>
    <property type="molecule type" value="Genomic_DNA"/>
</dbReference>
<dbReference type="AlphaFoldDB" id="A0A7K0G7A5"/>
<proteinExistence type="inferred from homology"/>